<comment type="caution">
    <text evidence="5">The sequence shown here is derived from an EMBL/GenBank/DDBJ whole genome shotgun (WGS) entry which is preliminary data.</text>
</comment>
<dbReference type="Pfam" id="PF00724">
    <property type="entry name" value="Oxidored_FMN"/>
    <property type="match status" value="1"/>
</dbReference>
<dbReference type="PANTHER" id="PTHR22893">
    <property type="entry name" value="NADH OXIDOREDUCTASE-RELATED"/>
    <property type="match status" value="1"/>
</dbReference>
<dbReference type="InterPro" id="IPR001155">
    <property type="entry name" value="OxRdtase_FMN_N"/>
</dbReference>
<proteinExistence type="inferred from homology"/>
<dbReference type="OrthoDB" id="9784632at2"/>
<dbReference type="FunFam" id="3.20.20.70:FF:000059">
    <property type="entry name" value="N-ethylmaleimide reductase, FMN-linked"/>
    <property type="match status" value="1"/>
</dbReference>
<comment type="cofactor">
    <cofactor evidence="1">
        <name>FMN</name>
        <dbReference type="ChEBI" id="CHEBI:58210"/>
    </cofactor>
</comment>
<protein>
    <submittedName>
        <fullName evidence="5">NADH:flavin oxidoreductase Old Yellow Enzyme family-like protein</fullName>
    </submittedName>
</protein>
<dbReference type="STRING" id="314265.R2601_06193"/>
<evidence type="ECO:0000256" key="2">
    <source>
        <dbReference type="ARBA" id="ARBA00005979"/>
    </source>
</evidence>
<evidence type="ECO:0000256" key="3">
    <source>
        <dbReference type="ARBA" id="ARBA00023002"/>
    </source>
</evidence>
<keyword evidence="6" id="KW-1185">Reference proteome</keyword>
<dbReference type="InterPro" id="IPR045247">
    <property type="entry name" value="Oye-like"/>
</dbReference>
<dbReference type="CDD" id="cd02933">
    <property type="entry name" value="OYE_like_FMN"/>
    <property type="match status" value="1"/>
</dbReference>
<dbReference type="AlphaFoldDB" id="Q0FK47"/>
<evidence type="ECO:0000259" key="4">
    <source>
        <dbReference type="Pfam" id="PF00724"/>
    </source>
</evidence>
<dbReference type="eggNOG" id="COG1902">
    <property type="taxonomic scope" value="Bacteria"/>
</dbReference>
<sequence length="365" mass="40244">MYEKLLSPAKFGPWDLTSHIVMPPLTRNRAEEDFSPNQRAPEYYGQRNSAGLVICEATQVSPEATGYPRTPGIWSEAQTERWTEIVSQIHAGGAKALIQLWHCGRIGHPDNQPEGCFPMGPSAVQPGLPIYTDTAEDLVENPVPKEMTEEDVQWVIDSYRSACANAKKAGFDGVELHAANGYLVDQFASTNTNLRTDKWGGSLDDRLNFMRAVLTAMMEVYPKECIGVRMSPYGTFNDIQDEDPNAKYEAMLKLCEEMGVGYVHVIRPVVSGNIQMEASGRDVEVIDTARRLYSGPLIAAAGYTPESAEKELEAGRVDLVAFGRAFVSNPDLVRRVAEGIPFAEGNPDTYYTPGMTGYIDYPMAS</sequence>
<dbReference type="InterPro" id="IPR013785">
    <property type="entry name" value="Aldolase_TIM"/>
</dbReference>
<dbReference type="PANTHER" id="PTHR22893:SF91">
    <property type="entry name" value="NADPH DEHYDROGENASE 2-RELATED"/>
    <property type="match status" value="1"/>
</dbReference>
<evidence type="ECO:0000256" key="1">
    <source>
        <dbReference type="ARBA" id="ARBA00001917"/>
    </source>
</evidence>
<name>Q0FK47_SALBH</name>
<dbReference type="HOGENOM" id="CLU_012153_0_3_5"/>
<evidence type="ECO:0000313" key="6">
    <source>
        <dbReference type="Proteomes" id="UP000006230"/>
    </source>
</evidence>
<gene>
    <name evidence="5" type="ORF">R2601_06193</name>
</gene>
<dbReference type="EMBL" id="AATQ01000043">
    <property type="protein sequence ID" value="EAU44558.1"/>
    <property type="molecule type" value="Genomic_DNA"/>
</dbReference>
<reference evidence="5 6" key="1">
    <citation type="journal article" date="2010" name="J. Bacteriol.">
        <title>Genome sequences of Pelagibaca bermudensis HTCC2601T and Maritimibacter alkaliphilus HTCC2654T, the type strains of two marine Roseobacter genera.</title>
        <authorList>
            <person name="Thrash J.C."/>
            <person name="Cho J.C."/>
            <person name="Ferriera S."/>
            <person name="Johnson J."/>
            <person name="Vergin K.L."/>
            <person name="Giovannoni S.J."/>
        </authorList>
    </citation>
    <scope>NUCLEOTIDE SEQUENCE [LARGE SCALE GENOMIC DNA]</scope>
    <source>
        <strain evidence="6">DSM 26914 / JCM 13377 / KCTC 12554 / HTCC2601</strain>
    </source>
</reference>
<comment type="similarity">
    <text evidence="2">Belongs to the NADH:flavin oxidoreductase/NADH oxidase family.</text>
</comment>
<organism evidence="5 6">
    <name type="scientific">Salipiger bermudensis (strain DSM 26914 / JCM 13377 / KCTC 12554 / HTCC2601)</name>
    <name type="common">Pelagibaca bermudensis</name>
    <dbReference type="NCBI Taxonomy" id="314265"/>
    <lineage>
        <taxon>Bacteria</taxon>
        <taxon>Pseudomonadati</taxon>
        <taxon>Pseudomonadota</taxon>
        <taxon>Alphaproteobacteria</taxon>
        <taxon>Rhodobacterales</taxon>
        <taxon>Roseobacteraceae</taxon>
        <taxon>Salipiger</taxon>
    </lineage>
</organism>
<dbReference type="GO" id="GO:0005829">
    <property type="term" value="C:cytosol"/>
    <property type="evidence" value="ECO:0007669"/>
    <property type="project" value="UniProtKB-ARBA"/>
</dbReference>
<accession>Q0FK47</accession>
<dbReference type="GO" id="GO:0010181">
    <property type="term" value="F:FMN binding"/>
    <property type="evidence" value="ECO:0007669"/>
    <property type="project" value="InterPro"/>
</dbReference>
<dbReference type="SUPFAM" id="SSF51395">
    <property type="entry name" value="FMN-linked oxidoreductases"/>
    <property type="match status" value="1"/>
</dbReference>
<dbReference type="RefSeq" id="WP_007803083.1">
    <property type="nucleotide sequence ID" value="NZ_DS022277.1"/>
</dbReference>
<keyword evidence="3" id="KW-0560">Oxidoreductase</keyword>
<dbReference type="Proteomes" id="UP000006230">
    <property type="component" value="Unassembled WGS sequence"/>
</dbReference>
<dbReference type="GO" id="GO:0016628">
    <property type="term" value="F:oxidoreductase activity, acting on the CH-CH group of donors, NAD or NADP as acceptor"/>
    <property type="evidence" value="ECO:0007669"/>
    <property type="project" value="UniProtKB-ARBA"/>
</dbReference>
<dbReference type="Gene3D" id="3.20.20.70">
    <property type="entry name" value="Aldolase class I"/>
    <property type="match status" value="1"/>
</dbReference>
<feature type="domain" description="NADH:flavin oxidoreductase/NADH oxidase N-terminal" evidence="4">
    <location>
        <begin position="4"/>
        <end position="341"/>
    </location>
</feature>
<evidence type="ECO:0000313" key="5">
    <source>
        <dbReference type="EMBL" id="EAU44558.1"/>
    </source>
</evidence>